<gene>
    <name evidence="3" type="ORF">P9847_17810</name>
</gene>
<dbReference type="Proteomes" id="UP001343257">
    <property type="component" value="Unassembled WGS sequence"/>
</dbReference>
<evidence type="ECO:0000313" key="4">
    <source>
        <dbReference type="Proteomes" id="UP001343257"/>
    </source>
</evidence>
<evidence type="ECO:0000256" key="1">
    <source>
        <dbReference type="SAM" id="MobiDB-lite"/>
    </source>
</evidence>
<keyword evidence="2" id="KW-0732">Signal</keyword>
<dbReference type="RefSeq" id="WP_328279966.1">
    <property type="nucleotide sequence ID" value="NZ_JARTLD010000045.1"/>
</dbReference>
<evidence type="ECO:0000256" key="2">
    <source>
        <dbReference type="SAM" id="SignalP"/>
    </source>
</evidence>
<keyword evidence="4" id="KW-1185">Reference proteome</keyword>
<feature type="chain" id="PRO_5046433945" description="Lipoprotein" evidence="2">
    <location>
        <begin position="27"/>
        <end position="59"/>
    </location>
</feature>
<feature type="signal peptide" evidence="2">
    <location>
        <begin position="1"/>
        <end position="26"/>
    </location>
</feature>
<evidence type="ECO:0000313" key="3">
    <source>
        <dbReference type="EMBL" id="MED5019169.1"/>
    </source>
</evidence>
<comment type="caution">
    <text evidence="3">The sequence shown here is derived from an EMBL/GenBank/DDBJ whole genome shotgun (WGS) entry which is preliminary data.</text>
</comment>
<reference evidence="3 4" key="1">
    <citation type="submission" date="2023-03" db="EMBL/GenBank/DDBJ databases">
        <title>Bacillus Genome Sequencing.</title>
        <authorList>
            <person name="Dunlap C."/>
        </authorList>
    </citation>
    <scope>NUCLEOTIDE SEQUENCE [LARGE SCALE GENOMIC DNA]</scope>
    <source>
        <strain evidence="3 4">NRS-52</strain>
    </source>
</reference>
<feature type="region of interest" description="Disordered" evidence="1">
    <location>
        <begin position="28"/>
        <end position="59"/>
    </location>
</feature>
<evidence type="ECO:0008006" key="5">
    <source>
        <dbReference type="Google" id="ProtNLM"/>
    </source>
</evidence>
<accession>A0ABU6PWA8</accession>
<dbReference type="EMBL" id="JARTLD010000045">
    <property type="protein sequence ID" value="MED5019169.1"/>
    <property type="molecule type" value="Genomic_DNA"/>
</dbReference>
<protein>
    <recommendedName>
        <fullName evidence="5">Lipoprotein</fullName>
    </recommendedName>
</protein>
<name>A0ABU6PWA8_9BACL</name>
<sequence length="59" mass="6314">MKSQSTHSLVAAVLTLSILMVNCAEAKRTADSSSHSSYRPPKGTLSYNKSLDCPGEKSE</sequence>
<proteinExistence type="predicted"/>
<organism evidence="3 4">
    <name type="scientific">Paenibacillus chibensis</name>
    <dbReference type="NCBI Taxonomy" id="59846"/>
    <lineage>
        <taxon>Bacteria</taxon>
        <taxon>Bacillati</taxon>
        <taxon>Bacillota</taxon>
        <taxon>Bacilli</taxon>
        <taxon>Bacillales</taxon>
        <taxon>Paenibacillaceae</taxon>
        <taxon>Paenibacillus</taxon>
    </lineage>
</organism>